<evidence type="ECO:0000256" key="1">
    <source>
        <dbReference type="SAM" id="MobiDB-lite"/>
    </source>
</evidence>
<organism evidence="3 4">
    <name type="scientific">Geodia barretti</name>
    <name type="common">Barrett's horny sponge</name>
    <dbReference type="NCBI Taxonomy" id="519541"/>
    <lineage>
        <taxon>Eukaryota</taxon>
        <taxon>Metazoa</taxon>
        <taxon>Porifera</taxon>
        <taxon>Demospongiae</taxon>
        <taxon>Heteroscleromorpha</taxon>
        <taxon>Tetractinellida</taxon>
        <taxon>Astrophorina</taxon>
        <taxon>Geodiidae</taxon>
        <taxon>Geodia</taxon>
    </lineage>
</organism>
<feature type="compositionally biased region" description="Basic and acidic residues" evidence="1">
    <location>
        <begin position="21"/>
        <end position="32"/>
    </location>
</feature>
<dbReference type="Pfam" id="PF00531">
    <property type="entry name" value="Death"/>
    <property type="match status" value="1"/>
</dbReference>
<dbReference type="InterPro" id="IPR011029">
    <property type="entry name" value="DEATH-like_dom_sf"/>
</dbReference>
<gene>
    <name evidence="3" type="ORF">GBAR_LOCUS5195</name>
</gene>
<feature type="region of interest" description="Disordered" evidence="1">
    <location>
        <begin position="21"/>
        <end position="106"/>
    </location>
</feature>
<accession>A0AA35WBS3</accession>
<feature type="compositionally biased region" description="Polar residues" evidence="1">
    <location>
        <begin position="72"/>
        <end position="86"/>
    </location>
</feature>
<evidence type="ECO:0000313" key="3">
    <source>
        <dbReference type="EMBL" id="CAI8007437.1"/>
    </source>
</evidence>
<reference evidence="3" key="1">
    <citation type="submission" date="2023-03" db="EMBL/GenBank/DDBJ databases">
        <authorList>
            <person name="Steffen K."/>
            <person name="Cardenas P."/>
        </authorList>
    </citation>
    <scope>NUCLEOTIDE SEQUENCE</scope>
</reference>
<dbReference type="AlphaFoldDB" id="A0AA35WBS3"/>
<dbReference type="InterPro" id="IPR000488">
    <property type="entry name" value="Death_dom"/>
</dbReference>
<keyword evidence="4" id="KW-1185">Reference proteome</keyword>
<dbReference type="EMBL" id="CASHTH010000773">
    <property type="protein sequence ID" value="CAI8007437.1"/>
    <property type="molecule type" value="Genomic_DNA"/>
</dbReference>
<proteinExistence type="predicted"/>
<evidence type="ECO:0000313" key="4">
    <source>
        <dbReference type="Proteomes" id="UP001174909"/>
    </source>
</evidence>
<comment type="caution">
    <text evidence="3">The sequence shown here is derived from an EMBL/GenBank/DDBJ whole genome shotgun (WGS) entry which is preliminary data.</text>
</comment>
<dbReference type="GO" id="GO:0007165">
    <property type="term" value="P:signal transduction"/>
    <property type="evidence" value="ECO:0007669"/>
    <property type="project" value="InterPro"/>
</dbReference>
<sequence length="273" mass="30425">MKKSLKKSKLASLTLLNIYQDESKSGIDESRNLHRKRPLSASAIKSKSKKPQNEKSEITTCTTLARNPHQGIPQQTLSDKSASDSAESVYKTPPTSRRPSASIHPLIKVTRVGTTATAPSPTSTLPHSLKSVASPLSYMSLLPNQHEILKAVKDLSEKLDEVQSQPNCRNPGGSLLPQNVPVSPSVILELSKHVAKPQWKFLARRLYLPDHDIDQIEANHRENIQEQSYQKLLKWIQSSGGGSYQELGEALRKQFGQQLYSDFVKIVRESEEQ</sequence>
<dbReference type="CDD" id="cd01670">
    <property type="entry name" value="Death"/>
    <property type="match status" value="1"/>
</dbReference>
<protein>
    <recommendedName>
        <fullName evidence="2">Death domain-containing protein</fullName>
    </recommendedName>
</protein>
<name>A0AA35WBS3_GEOBA</name>
<dbReference type="PROSITE" id="PS50017">
    <property type="entry name" value="DEATH_DOMAIN"/>
    <property type="match status" value="1"/>
</dbReference>
<dbReference type="Proteomes" id="UP001174909">
    <property type="component" value="Unassembled WGS sequence"/>
</dbReference>
<dbReference type="SMART" id="SM00005">
    <property type="entry name" value="DEATH"/>
    <property type="match status" value="1"/>
</dbReference>
<feature type="domain" description="Death" evidence="2">
    <location>
        <begin position="198"/>
        <end position="253"/>
    </location>
</feature>
<dbReference type="Gene3D" id="1.10.533.10">
    <property type="entry name" value="Death Domain, Fas"/>
    <property type="match status" value="1"/>
</dbReference>
<dbReference type="SUPFAM" id="SSF47986">
    <property type="entry name" value="DEATH domain"/>
    <property type="match status" value="1"/>
</dbReference>
<evidence type="ECO:0000259" key="2">
    <source>
        <dbReference type="PROSITE" id="PS50017"/>
    </source>
</evidence>